<accession>A0A4R1I8G9</accession>
<protein>
    <submittedName>
        <fullName evidence="2">Uncharacterized protein</fullName>
    </submittedName>
</protein>
<comment type="caution">
    <text evidence="2">The sequence shown here is derived from an EMBL/GenBank/DDBJ whole genome shotgun (WGS) entry which is preliminary data.</text>
</comment>
<organism evidence="2 3">
    <name type="scientific">Ancylobacter aquaticus</name>
    <dbReference type="NCBI Taxonomy" id="100"/>
    <lineage>
        <taxon>Bacteria</taxon>
        <taxon>Pseudomonadati</taxon>
        <taxon>Pseudomonadota</taxon>
        <taxon>Alphaproteobacteria</taxon>
        <taxon>Hyphomicrobiales</taxon>
        <taxon>Xanthobacteraceae</taxon>
        <taxon>Ancylobacter</taxon>
    </lineage>
</organism>
<evidence type="ECO:0000256" key="1">
    <source>
        <dbReference type="SAM" id="MobiDB-lite"/>
    </source>
</evidence>
<dbReference type="AlphaFoldDB" id="A0A4R1I8G9"/>
<proteinExistence type="predicted"/>
<evidence type="ECO:0000313" key="3">
    <source>
        <dbReference type="Proteomes" id="UP000295030"/>
    </source>
</evidence>
<feature type="region of interest" description="Disordered" evidence="1">
    <location>
        <begin position="99"/>
        <end position="126"/>
    </location>
</feature>
<name>A0A4R1I8G9_ANCAQ</name>
<evidence type="ECO:0000313" key="2">
    <source>
        <dbReference type="EMBL" id="TCK31744.1"/>
    </source>
</evidence>
<sequence>MSQLSHSSVRRFVFRVRQAVARGRAGTTGVRRRAAILVVAVLAFPAGAVAREAISAPPLRLAQLSPFQSPAPALSPFNPSQIQPSRALPFVGAPPVTVPSGSAGPAARIPATGRAEGGDPHTILPQPPAGKVAIGMSARFGEKEGLIPRGLIWRVFADRPEASGAYPLVAEAADPAPVFFLSPGGYVVHVAYGLASVARRIVIGEESRREQLVVPAGAVTLHSDVADRPLPAEKVTYDLFEGSFLQGRASSRPYFRGAVPGDLIILPAGDYYVVSTYGDGNAVIQADLAVAPGKVTDATLHHRAGEVTLRLVKGEGGEPLPETQWSIGTPGGDSVKESINAEPTFVLAEGEYTAVARFEGKTYSKVFNVESGKNGSVEVRVGEQVTPSALDTQDGSGD</sequence>
<reference evidence="2 3" key="1">
    <citation type="submission" date="2019-03" db="EMBL/GenBank/DDBJ databases">
        <title>Genomic Encyclopedia of Type Strains, Phase IV (KMG-IV): sequencing the most valuable type-strain genomes for metagenomic binning, comparative biology and taxonomic classification.</title>
        <authorList>
            <person name="Goeker M."/>
        </authorList>
    </citation>
    <scope>NUCLEOTIDE SEQUENCE [LARGE SCALE GENOMIC DNA]</scope>
    <source>
        <strain evidence="2 3">DSM 101</strain>
    </source>
</reference>
<dbReference type="EMBL" id="SMFY01000001">
    <property type="protein sequence ID" value="TCK31744.1"/>
    <property type="molecule type" value="Genomic_DNA"/>
</dbReference>
<keyword evidence="3" id="KW-1185">Reference proteome</keyword>
<gene>
    <name evidence="2" type="ORF">EV667_1856</name>
</gene>
<dbReference type="Proteomes" id="UP000295030">
    <property type="component" value="Unassembled WGS sequence"/>
</dbReference>